<name>A0ABS7L2J3_CLOSR</name>
<accession>A0ABS7L2J3</accession>
<keyword evidence="1" id="KW-0812">Transmembrane</keyword>
<protein>
    <submittedName>
        <fullName evidence="2">Uncharacterized protein</fullName>
    </submittedName>
</protein>
<feature type="transmembrane region" description="Helical" evidence="1">
    <location>
        <begin position="7"/>
        <end position="25"/>
    </location>
</feature>
<reference evidence="2 3" key="1">
    <citation type="journal article" date="2021" name="Cell Host Microbe">
        <title>in vivo commensal control of Clostridioides difficile virulence.</title>
        <authorList>
            <person name="Girinathan B.P."/>
            <person name="Dibenedetto N."/>
            <person name="Worley J.N."/>
            <person name="Peltier J."/>
            <person name="Arrieta-Ortiz M.L."/>
            <person name="Rupa Christinal Immanuel S."/>
            <person name="Lavin R."/>
            <person name="Delaney M.L."/>
            <person name="Cummins C."/>
            <person name="Hoffmann M."/>
            <person name="Luo Y."/>
            <person name="Gonzalez-Escalona N."/>
            <person name="Allard M."/>
            <person name="Onderdonk A.B."/>
            <person name="Gerber G.K."/>
            <person name="Sonenshein A.L."/>
            <person name="Baliga N."/>
            <person name="Dupuy B."/>
            <person name="Bry L."/>
        </authorList>
    </citation>
    <scope>NUCLEOTIDE SEQUENCE [LARGE SCALE GENOMIC DNA]</scope>
    <source>
        <strain evidence="2 3">DSM 599</strain>
    </source>
</reference>
<sequence>MFSNKLTHILSVIEIIGLISMIFIHNNVIRIAIFVLLMPIFLINGQIKKQLYAEERKANSNKKSDDKKIKK</sequence>
<keyword evidence="1" id="KW-0472">Membrane</keyword>
<gene>
    <name evidence="2" type="ORF">K5V21_16940</name>
</gene>
<dbReference type="RefSeq" id="WP_221862269.1">
    <property type="nucleotide sequence ID" value="NZ_JAIKTU010000017.1"/>
</dbReference>
<dbReference type="EMBL" id="JAIKTU010000017">
    <property type="protein sequence ID" value="MBY0757122.1"/>
    <property type="molecule type" value="Genomic_DNA"/>
</dbReference>
<evidence type="ECO:0000313" key="2">
    <source>
        <dbReference type="EMBL" id="MBY0757122.1"/>
    </source>
</evidence>
<feature type="transmembrane region" description="Helical" evidence="1">
    <location>
        <begin position="31"/>
        <end position="47"/>
    </location>
</feature>
<comment type="caution">
    <text evidence="2">The sequence shown here is derived from an EMBL/GenBank/DDBJ whole genome shotgun (WGS) entry which is preliminary data.</text>
</comment>
<proteinExistence type="predicted"/>
<dbReference type="Proteomes" id="UP001299068">
    <property type="component" value="Unassembled WGS sequence"/>
</dbReference>
<evidence type="ECO:0000313" key="3">
    <source>
        <dbReference type="Proteomes" id="UP001299068"/>
    </source>
</evidence>
<keyword evidence="1" id="KW-1133">Transmembrane helix</keyword>
<evidence type="ECO:0000256" key="1">
    <source>
        <dbReference type="SAM" id="Phobius"/>
    </source>
</evidence>
<keyword evidence="3" id="KW-1185">Reference proteome</keyword>
<organism evidence="2 3">
    <name type="scientific">Clostridium sardiniense</name>
    <name type="common">Clostridium absonum</name>
    <dbReference type="NCBI Taxonomy" id="29369"/>
    <lineage>
        <taxon>Bacteria</taxon>
        <taxon>Bacillati</taxon>
        <taxon>Bacillota</taxon>
        <taxon>Clostridia</taxon>
        <taxon>Eubacteriales</taxon>
        <taxon>Clostridiaceae</taxon>
        <taxon>Clostridium</taxon>
    </lineage>
</organism>